<evidence type="ECO:0000256" key="5">
    <source>
        <dbReference type="ARBA" id="ARBA00023180"/>
    </source>
</evidence>
<dbReference type="GO" id="GO:0016757">
    <property type="term" value="F:glycosyltransferase activity"/>
    <property type="evidence" value="ECO:0007669"/>
    <property type="project" value="UniProtKB-KW"/>
</dbReference>
<gene>
    <name evidence="7" type="ORF">DARMORV10_C06P07630.1</name>
</gene>
<feature type="compositionally biased region" description="Basic and acidic residues" evidence="6">
    <location>
        <begin position="385"/>
        <end position="421"/>
    </location>
</feature>
<evidence type="ECO:0000256" key="2">
    <source>
        <dbReference type="ARBA" id="ARBA00022676"/>
    </source>
</evidence>
<dbReference type="Pfam" id="PF02485">
    <property type="entry name" value="Branch"/>
    <property type="match status" value="1"/>
</dbReference>
<dbReference type="Proteomes" id="UP001295469">
    <property type="component" value="Chromosome C06"/>
</dbReference>
<keyword evidence="4" id="KW-0472">Membrane</keyword>
<name>A0A816Q2Q0_BRANA</name>
<dbReference type="PANTHER" id="PTHR31042">
    <property type="entry name" value="CORE-2/I-BRANCHING BETA-1,6-N-ACETYLGLUCOSAMINYLTRANSFERASE FAMILY PROTEIN-RELATED"/>
    <property type="match status" value="1"/>
</dbReference>
<evidence type="ECO:0000256" key="6">
    <source>
        <dbReference type="SAM" id="MobiDB-lite"/>
    </source>
</evidence>
<evidence type="ECO:0000256" key="3">
    <source>
        <dbReference type="ARBA" id="ARBA00022679"/>
    </source>
</evidence>
<comment type="subcellular location">
    <subcellularLocation>
        <location evidence="1">Membrane</location>
        <topology evidence="1">Single-pass type II membrane protein</topology>
    </subcellularLocation>
</comment>
<dbReference type="EMBL" id="HG994370">
    <property type="protein sequence ID" value="CAF2055528.1"/>
    <property type="molecule type" value="Genomic_DNA"/>
</dbReference>
<dbReference type="AlphaFoldDB" id="A0A816Q2Q0"/>
<keyword evidence="3" id="KW-0808">Transferase</keyword>
<accession>A0A816Q2Q0</accession>
<dbReference type="InterPro" id="IPR003406">
    <property type="entry name" value="Glyco_trans_14"/>
</dbReference>
<dbReference type="InterPro" id="IPR044174">
    <property type="entry name" value="BC10-like"/>
</dbReference>
<evidence type="ECO:0000256" key="1">
    <source>
        <dbReference type="ARBA" id="ARBA00004606"/>
    </source>
</evidence>
<feature type="region of interest" description="Disordered" evidence="6">
    <location>
        <begin position="376"/>
        <end position="437"/>
    </location>
</feature>
<dbReference type="GO" id="GO:0016020">
    <property type="term" value="C:membrane"/>
    <property type="evidence" value="ECO:0007669"/>
    <property type="project" value="UniProtKB-SubCell"/>
</dbReference>
<evidence type="ECO:0000256" key="4">
    <source>
        <dbReference type="ARBA" id="ARBA00023136"/>
    </source>
</evidence>
<organism evidence="7">
    <name type="scientific">Brassica napus</name>
    <name type="common">Rape</name>
    <dbReference type="NCBI Taxonomy" id="3708"/>
    <lineage>
        <taxon>Eukaryota</taxon>
        <taxon>Viridiplantae</taxon>
        <taxon>Streptophyta</taxon>
        <taxon>Embryophyta</taxon>
        <taxon>Tracheophyta</taxon>
        <taxon>Spermatophyta</taxon>
        <taxon>Magnoliopsida</taxon>
        <taxon>eudicotyledons</taxon>
        <taxon>Gunneridae</taxon>
        <taxon>Pentapetalae</taxon>
        <taxon>rosids</taxon>
        <taxon>malvids</taxon>
        <taxon>Brassicales</taxon>
        <taxon>Brassicaceae</taxon>
        <taxon>Brassiceae</taxon>
        <taxon>Brassica</taxon>
    </lineage>
</organism>
<keyword evidence="5" id="KW-0325">Glycoprotein</keyword>
<evidence type="ECO:0000313" key="7">
    <source>
        <dbReference type="EMBL" id="CAF2055528.1"/>
    </source>
</evidence>
<dbReference type="PANTHER" id="PTHR31042:SF119">
    <property type="entry name" value="BNAC06G41260D PROTEIN"/>
    <property type="match status" value="1"/>
</dbReference>
<protein>
    <submittedName>
        <fullName evidence="7">(rape) hypothetical protein</fullName>
    </submittedName>
</protein>
<reference evidence="7" key="1">
    <citation type="submission" date="2021-01" db="EMBL/GenBank/DDBJ databases">
        <authorList>
            <consortium name="Genoscope - CEA"/>
            <person name="William W."/>
        </authorList>
    </citation>
    <scope>NUCLEOTIDE SEQUENCE</scope>
</reference>
<feature type="region of interest" description="Disordered" evidence="6">
    <location>
        <begin position="338"/>
        <end position="363"/>
    </location>
</feature>
<keyword evidence="2" id="KW-0328">Glycosyltransferase</keyword>
<sequence>MNVMYKGEYTEKIRKSMDNDLGDLLDLCNLVSLFYHSILLICTHMMSPRHSKISSSSWLPIHVRKLSDAEVAARAVVRHILKTPPFITSNSKLAFLFLTPGTLPFEKLWDKFFTVSSSTKRFSIYIHPTNERPVHISSHFFDREINSDEVIEGRISVVDAEKRLLVSALEDPHNQHFVLLSERYLLYSNVSFIQSFVDPGPHGTGRHIEHMLPEIAREDFRKGAQWFTMKRQHAVIMIDPMGISNWSATYVDWSERRWYPKTCTANEISLDFMKNVTTEEMSIHGTSVGEHGDELHWPCTWNGITRPCYLFARKFHPDALDTLLNLFPNFDTNPTNLTSANLPHRCHKEREPTIKSATPPSTESTLLQIETNIYTRHKQARRRNRDGSHSHALPLDHRKREINEDSYPHTDPTRYLRRPPEVTKAGGRTKRPTDLKP</sequence>
<proteinExistence type="predicted"/>